<dbReference type="InterPro" id="IPR056471">
    <property type="entry name" value="HD-CE"/>
</dbReference>
<dbReference type="GO" id="GO:0140662">
    <property type="term" value="F:ATP-dependent protein folding chaperone"/>
    <property type="evidence" value="ECO:0007669"/>
    <property type="project" value="InterPro"/>
</dbReference>
<organism evidence="6 7">
    <name type="scientific">Thomasclavelia spiroformis</name>
    <dbReference type="NCBI Taxonomy" id="29348"/>
    <lineage>
        <taxon>Bacteria</taxon>
        <taxon>Bacillati</taxon>
        <taxon>Bacillota</taxon>
        <taxon>Erysipelotrichia</taxon>
        <taxon>Erysipelotrichales</taxon>
        <taxon>Coprobacillaceae</taxon>
        <taxon>Thomasclavelia</taxon>
    </lineage>
</organism>
<evidence type="ECO:0000313" key="6">
    <source>
        <dbReference type="EMBL" id="HJF40253.1"/>
    </source>
</evidence>
<dbReference type="Pfam" id="PF13589">
    <property type="entry name" value="HATPase_c_3"/>
    <property type="match status" value="1"/>
</dbReference>
<comment type="similarity">
    <text evidence="1">Belongs to the heat shock protein 90 family.</text>
</comment>
<evidence type="ECO:0000256" key="2">
    <source>
        <dbReference type="ARBA" id="ARBA00022741"/>
    </source>
</evidence>
<gene>
    <name evidence="6" type="ORF">K8V91_04945</name>
</gene>
<dbReference type="GO" id="GO:0051082">
    <property type="term" value="F:unfolded protein binding"/>
    <property type="evidence" value="ECO:0007669"/>
    <property type="project" value="InterPro"/>
</dbReference>
<proteinExistence type="inferred from homology"/>
<comment type="caution">
    <text evidence="6">The sequence shown here is derived from an EMBL/GenBank/DDBJ whole genome shotgun (WGS) entry which is preliminary data.</text>
</comment>
<feature type="domain" description="HD-CE" evidence="5">
    <location>
        <begin position="55"/>
        <end position="304"/>
    </location>
</feature>
<dbReference type="PANTHER" id="PTHR11528">
    <property type="entry name" value="HEAT SHOCK PROTEIN 90 FAMILY MEMBER"/>
    <property type="match status" value="1"/>
</dbReference>
<keyword evidence="3 6" id="KW-0067">ATP-binding</keyword>
<dbReference type="InterPro" id="IPR001404">
    <property type="entry name" value="Hsp90_fam"/>
</dbReference>
<name>A0A921KIH1_9FIRM</name>
<dbReference type="AlphaFoldDB" id="A0A921KIH1"/>
<dbReference type="Gene3D" id="1.10.3210.10">
    <property type="entry name" value="Hypothetical protein af1432"/>
    <property type="match status" value="1"/>
</dbReference>
<evidence type="ECO:0000256" key="4">
    <source>
        <dbReference type="ARBA" id="ARBA00023186"/>
    </source>
</evidence>
<evidence type="ECO:0000256" key="1">
    <source>
        <dbReference type="ARBA" id="ARBA00008239"/>
    </source>
</evidence>
<evidence type="ECO:0000259" key="5">
    <source>
        <dbReference type="Pfam" id="PF24391"/>
    </source>
</evidence>
<dbReference type="PRINTS" id="PR00775">
    <property type="entry name" value="HEATSHOCK90"/>
</dbReference>
<reference evidence="6" key="1">
    <citation type="journal article" date="2021" name="PeerJ">
        <title>Extensive microbial diversity within the chicken gut microbiome revealed by metagenomics and culture.</title>
        <authorList>
            <person name="Gilroy R."/>
            <person name="Ravi A."/>
            <person name="Getino M."/>
            <person name="Pursley I."/>
            <person name="Horton D.L."/>
            <person name="Alikhan N.F."/>
            <person name="Baker D."/>
            <person name="Gharbi K."/>
            <person name="Hall N."/>
            <person name="Watson M."/>
            <person name="Adriaenssens E.M."/>
            <person name="Foster-Nyarko E."/>
            <person name="Jarju S."/>
            <person name="Secka A."/>
            <person name="Antonio M."/>
            <person name="Oren A."/>
            <person name="Chaudhuri R.R."/>
            <person name="La Ragione R."/>
            <person name="Hildebrand F."/>
            <person name="Pallen M.J."/>
        </authorList>
    </citation>
    <scope>NUCLEOTIDE SEQUENCE</scope>
    <source>
        <strain evidence="6">CHK193-16274</strain>
    </source>
</reference>
<evidence type="ECO:0000313" key="7">
    <source>
        <dbReference type="Proteomes" id="UP000749320"/>
    </source>
</evidence>
<dbReference type="GO" id="GO:0005524">
    <property type="term" value="F:ATP binding"/>
    <property type="evidence" value="ECO:0007669"/>
    <property type="project" value="UniProtKB-KW"/>
</dbReference>
<dbReference type="Pfam" id="PF24391">
    <property type="entry name" value="HD-CE"/>
    <property type="match status" value="1"/>
</dbReference>
<sequence>MKIVYEKLWDVLEKKVKEENEFIGKDKQIGSEYLDAVKKICKYGIERAETIRDTFPMFTLHNEVHICNVMRLMADLLGNDFDKLSTDEVAMLIIAACCHDIGMSYSEKEKEKLFNDSDRLNKYLESNPSEYVKAFSAGRNNPIMSENMIQNYLRSIHHERVMDLLFDIEWPSILEGKVDRESVICVCQSHGKNISSLDGMEATTTIDLRFCAILLRLADILDFDTSRAPEAVYNYSGFQKTNNPNVLKSKSEWDKHLVSRGFDFVHIEKRVYMYLLNYNAICKSMQVEQTVNCFLDWVDQELNNCSKQLKRFTGKWQNFILPGKIKRNIKSEGYVSGQYRLSLNQDKILELFIGKDLYSDPSVFVRELIQNAIDAVRTREQLDKNLPSDWKGQINIRCWIDQEGYHWFRIEDNGMGMSEEIIMNYFLKIGTSYYSSDIFSKSKLQCNADPDYMPISRFGIGILSCFIGEIQSNQVEISTKHFKEGNVYYPALRLSMHGIKGYYYLSNKDKMHMPGPMKGVTEREKEQYLTHAGTAIAVRTNLYQSGKYRGFKEIVDKYVIYPPVAIHYDGDEGSFDYLTEKNFTDAINKICSPDILGENGEKEFLIPIKKLNKLYNKISGIYF</sequence>
<evidence type="ECO:0000256" key="3">
    <source>
        <dbReference type="ARBA" id="ARBA00022840"/>
    </source>
</evidence>
<dbReference type="Proteomes" id="UP000749320">
    <property type="component" value="Unassembled WGS sequence"/>
</dbReference>
<protein>
    <submittedName>
        <fullName evidence="6">ATP-binding protein</fullName>
    </submittedName>
</protein>
<keyword evidence="2" id="KW-0547">Nucleotide-binding</keyword>
<dbReference type="InterPro" id="IPR036890">
    <property type="entry name" value="HATPase_C_sf"/>
</dbReference>
<keyword evidence="4" id="KW-0143">Chaperone</keyword>
<dbReference type="GO" id="GO:0016887">
    <property type="term" value="F:ATP hydrolysis activity"/>
    <property type="evidence" value="ECO:0007669"/>
    <property type="project" value="InterPro"/>
</dbReference>
<accession>A0A921KIH1</accession>
<dbReference type="RefSeq" id="WP_191375902.1">
    <property type="nucleotide sequence ID" value="NZ_CAJFOD010000035.1"/>
</dbReference>
<dbReference type="SUPFAM" id="SSF55874">
    <property type="entry name" value="ATPase domain of HSP90 chaperone/DNA topoisomerase II/histidine kinase"/>
    <property type="match status" value="1"/>
</dbReference>
<dbReference type="Gene3D" id="3.30.565.10">
    <property type="entry name" value="Histidine kinase-like ATPase, C-terminal domain"/>
    <property type="match status" value="1"/>
</dbReference>
<dbReference type="EMBL" id="DYWV01000167">
    <property type="protein sequence ID" value="HJF40253.1"/>
    <property type="molecule type" value="Genomic_DNA"/>
</dbReference>
<dbReference type="InterPro" id="IPR020575">
    <property type="entry name" value="Hsp90_N"/>
</dbReference>
<reference evidence="6" key="2">
    <citation type="submission" date="2021-09" db="EMBL/GenBank/DDBJ databases">
        <authorList>
            <person name="Gilroy R."/>
        </authorList>
    </citation>
    <scope>NUCLEOTIDE SEQUENCE</scope>
    <source>
        <strain evidence="6">CHK193-16274</strain>
    </source>
</reference>